<dbReference type="PANTHER" id="PTHR35502">
    <property type="entry name" value="PROTEIN MICROTUBULE BINDING PROTEIN 2C"/>
    <property type="match status" value="1"/>
</dbReference>
<evidence type="ECO:0000313" key="3">
    <source>
        <dbReference type="Proteomes" id="UP001497512"/>
    </source>
</evidence>
<dbReference type="PANTHER" id="PTHR35502:SF2">
    <property type="entry name" value="PROTEIN MICROTUBULE BINDING PROTEIN 2C"/>
    <property type="match status" value="1"/>
</dbReference>
<reference evidence="2" key="1">
    <citation type="submission" date="2024-02" db="EMBL/GenBank/DDBJ databases">
        <authorList>
            <consortium name="ELIXIR-Norway"/>
            <consortium name="Elixir Norway"/>
        </authorList>
    </citation>
    <scope>NUCLEOTIDE SEQUENCE</scope>
</reference>
<gene>
    <name evidence="2" type="ORF">CSSPTR1EN2_LOCUS21956</name>
</gene>
<dbReference type="Proteomes" id="UP001497512">
    <property type="component" value="Chromosome 8"/>
</dbReference>
<evidence type="ECO:0000256" key="1">
    <source>
        <dbReference type="SAM" id="Coils"/>
    </source>
</evidence>
<keyword evidence="1" id="KW-0175">Coiled coil</keyword>
<proteinExistence type="predicted"/>
<sequence length="463" mass="52759">MAAVRGSFGVTCNAGSVSTTPASSHLVDPALYQNLVEFIPLMESFMQQGARGTFAHQASMIYTPAPPRDSLQKKSLLNSTIVLTPKQSSRQQKTKDLDPTWVESENMLRRVDEDLADDDSSIPQSPHHISRQLQMEVEELKQKLWEKDYLLQTMGQTPPEPHLNINHLQSQIEDLKQNLSEKYSLRETMANHPFQSKRQLMTEIEELTKQLAEKDDQLEKTQLSQKAYRVEETSATESLAPADTVNSMWPTSDKDTSELQIQVEKLQRELWEKDQYVQSAQMQLCEQQHELGEMRSLLEEAEIGIAKTHSKAASIEAELNRLRCQVLTLRYQLDAVDGTIAICGDQQQQQDESGRRSPPYRVDMVSTISDQEVDKTTTFLVCVSGPSDEEQLSSMLEYNAEKEQLELARRQYLAAVIAAREQPVKESFALVVEFRKQLMTYLSDTHLIDSFAAQFLHLPRRLE</sequence>
<name>A0ABP0UZE5_9BRYO</name>
<evidence type="ECO:0000313" key="2">
    <source>
        <dbReference type="EMBL" id="CAK9234043.1"/>
    </source>
</evidence>
<dbReference type="EMBL" id="OZ019900">
    <property type="protein sequence ID" value="CAK9234043.1"/>
    <property type="molecule type" value="Genomic_DNA"/>
</dbReference>
<feature type="coiled-coil region" evidence="1">
    <location>
        <begin position="395"/>
        <end position="422"/>
    </location>
</feature>
<feature type="coiled-coil region" evidence="1">
    <location>
        <begin position="165"/>
        <end position="224"/>
    </location>
</feature>
<protein>
    <submittedName>
        <fullName evidence="2">Uncharacterized protein</fullName>
    </submittedName>
</protein>
<keyword evidence="3" id="KW-1185">Reference proteome</keyword>
<accession>A0ABP0UZE5</accession>
<organism evidence="2 3">
    <name type="scientific">Sphagnum troendelagicum</name>
    <dbReference type="NCBI Taxonomy" id="128251"/>
    <lineage>
        <taxon>Eukaryota</taxon>
        <taxon>Viridiplantae</taxon>
        <taxon>Streptophyta</taxon>
        <taxon>Embryophyta</taxon>
        <taxon>Bryophyta</taxon>
        <taxon>Sphagnophytina</taxon>
        <taxon>Sphagnopsida</taxon>
        <taxon>Sphagnales</taxon>
        <taxon>Sphagnaceae</taxon>
        <taxon>Sphagnum</taxon>
    </lineage>
</organism>
<dbReference type="InterPro" id="IPR040289">
    <property type="entry name" value="MBP2C"/>
</dbReference>